<accession>A0A8I0G074</accession>
<keyword evidence="4" id="KW-1185">Reference proteome</keyword>
<gene>
    <name evidence="3" type="ORF">BJ975_000869</name>
    <name evidence="2" type="ORF">IDH50_16050</name>
</gene>
<comment type="caution">
    <text evidence="2">The sequence shown here is derived from an EMBL/GenBank/DDBJ whole genome shotgun (WGS) entry which is preliminary data.</text>
</comment>
<evidence type="ECO:0000313" key="4">
    <source>
        <dbReference type="Proteomes" id="UP000587211"/>
    </source>
</evidence>
<sequence length="115" mass="12712">MQTDFQFSCDPPLAQVRIFGELDPSTTAHLADVLECLATRGCTRVEVDVEEVTYVDESNLRVLRDEQLRLRARGGDLEVVGDSDYHRVVARRAGCADLFPSSLAEDAEPWEGVGS</sequence>
<dbReference type="InterPro" id="IPR036513">
    <property type="entry name" value="STAS_dom_sf"/>
</dbReference>
<dbReference type="EMBL" id="JACWMT010000003">
    <property type="protein sequence ID" value="MBD1271758.1"/>
    <property type="molecule type" value="Genomic_DNA"/>
</dbReference>
<dbReference type="RefSeq" id="WP_179424000.1">
    <property type="nucleotide sequence ID" value="NZ_BAAAMP010000003.1"/>
</dbReference>
<evidence type="ECO:0000313" key="5">
    <source>
        <dbReference type="Proteomes" id="UP000659061"/>
    </source>
</evidence>
<reference evidence="3 4" key="1">
    <citation type="submission" date="2020-07" db="EMBL/GenBank/DDBJ databases">
        <title>Sequencing the genomes of 1000 actinobacteria strains.</title>
        <authorList>
            <person name="Klenk H.-P."/>
        </authorList>
    </citation>
    <scope>NUCLEOTIDE SEQUENCE [LARGE SCALE GENOMIC DNA]</scope>
    <source>
        <strain evidence="3 4">DSM 19087</strain>
    </source>
</reference>
<reference evidence="2" key="2">
    <citation type="submission" date="2020-09" db="EMBL/GenBank/DDBJ databases">
        <title>Novel species in genus Aeromicrobium.</title>
        <authorList>
            <person name="Zhang G."/>
        </authorList>
    </citation>
    <scope>NUCLEOTIDE SEQUENCE</scope>
    <source>
        <strain evidence="2">SSW1-57</strain>
    </source>
</reference>
<dbReference type="Pfam" id="PF13466">
    <property type="entry name" value="STAS_2"/>
    <property type="match status" value="1"/>
</dbReference>
<organism evidence="2 5">
    <name type="scientific">Aeromicrobium tamlense</name>
    <dbReference type="NCBI Taxonomy" id="375541"/>
    <lineage>
        <taxon>Bacteria</taxon>
        <taxon>Bacillati</taxon>
        <taxon>Actinomycetota</taxon>
        <taxon>Actinomycetes</taxon>
        <taxon>Propionibacteriales</taxon>
        <taxon>Nocardioidaceae</taxon>
        <taxon>Aeromicrobium</taxon>
    </lineage>
</organism>
<dbReference type="Proteomes" id="UP000659061">
    <property type="component" value="Unassembled WGS sequence"/>
</dbReference>
<evidence type="ECO:0000313" key="2">
    <source>
        <dbReference type="EMBL" id="MBD1271758.1"/>
    </source>
</evidence>
<dbReference type="InterPro" id="IPR058548">
    <property type="entry name" value="MlaB-like_STAS"/>
</dbReference>
<dbReference type="EMBL" id="JACBZN010000001">
    <property type="protein sequence ID" value="NYI37494.1"/>
    <property type="molecule type" value="Genomic_DNA"/>
</dbReference>
<dbReference type="PROSITE" id="PS50801">
    <property type="entry name" value="STAS"/>
    <property type="match status" value="1"/>
</dbReference>
<dbReference type="Proteomes" id="UP000587211">
    <property type="component" value="Unassembled WGS sequence"/>
</dbReference>
<dbReference type="AlphaFoldDB" id="A0A8I0G074"/>
<dbReference type="Gene3D" id="3.30.750.24">
    <property type="entry name" value="STAS domain"/>
    <property type="match status" value="1"/>
</dbReference>
<evidence type="ECO:0000313" key="3">
    <source>
        <dbReference type="EMBL" id="NYI37494.1"/>
    </source>
</evidence>
<evidence type="ECO:0000259" key="1">
    <source>
        <dbReference type="PROSITE" id="PS50801"/>
    </source>
</evidence>
<proteinExistence type="predicted"/>
<protein>
    <submittedName>
        <fullName evidence="3">Anti-anti-sigma factor</fullName>
    </submittedName>
    <submittedName>
        <fullName evidence="2">STAS domain-containing protein</fullName>
    </submittedName>
</protein>
<dbReference type="SUPFAM" id="SSF52091">
    <property type="entry name" value="SpoIIaa-like"/>
    <property type="match status" value="1"/>
</dbReference>
<dbReference type="InterPro" id="IPR002645">
    <property type="entry name" value="STAS_dom"/>
</dbReference>
<name>A0A8I0G074_9ACTN</name>
<dbReference type="CDD" id="cd07043">
    <property type="entry name" value="STAS_anti-anti-sigma_factors"/>
    <property type="match status" value="1"/>
</dbReference>
<feature type="domain" description="STAS" evidence="1">
    <location>
        <begin position="16"/>
        <end position="88"/>
    </location>
</feature>